<dbReference type="InterPro" id="IPR036397">
    <property type="entry name" value="RNaseH_sf"/>
</dbReference>
<evidence type="ECO:0000256" key="7">
    <source>
        <dbReference type="SAM" id="MobiDB-lite"/>
    </source>
</evidence>
<keyword evidence="10" id="KW-1185">Reference proteome</keyword>
<evidence type="ECO:0000256" key="4">
    <source>
        <dbReference type="ARBA" id="ARBA00022801"/>
    </source>
</evidence>
<feature type="compositionally biased region" description="Polar residues" evidence="7">
    <location>
        <begin position="75"/>
        <end position="90"/>
    </location>
</feature>
<proteinExistence type="inferred from homology"/>
<evidence type="ECO:0000313" key="9">
    <source>
        <dbReference type="EMBL" id="SPP78430.1"/>
    </source>
</evidence>
<feature type="compositionally biased region" description="Low complexity" evidence="7">
    <location>
        <begin position="319"/>
        <end position="328"/>
    </location>
</feature>
<feature type="region of interest" description="Disordered" evidence="7">
    <location>
        <begin position="72"/>
        <end position="150"/>
    </location>
</feature>
<evidence type="ECO:0000256" key="5">
    <source>
        <dbReference type="ARBA" id="ARBA00022839"/>
    </source>
</evidence>
<evidence type="ECO:0000259" key="8">
    <source>
        <dbReference type="SMART" id="SM00479"/>
    </source>
</evidence>
<feature type="domain" description="Exonuclease" evidence="8">
    <location>
        <begin position="747"/>
        <end position="909"/>
    </location>
</feature>
<evidence type="ECO:0000256" key="1">
    <source>
        <dbReference type="ARBA" id="ARBA00004123"/>
    </source>
</evidence>
<feature type="compositionally biased region" description="Low complexity" evidence="7">
    <location>
        <begin position="162"/>
        <end position="182"/>
    </location>
</feature>
<feature type="compositionally biased region" description="Low complexity" evidence="7">
    <location>
        <begin position="600"/>
        <end position="619"/>
    </location>
</feature>
<feature type="compositionally biased region" description="Polar residues" evidence="7">
    <location>
        <begin position="304"/>
        <end position="317"/>
    </location>
</feature>
<keyword evidence="4" id="KW-0378">Hydrolase</keyword>
<dbReference type="OMA" id="VTVINCH"/>
<reference evidence="10" key="1">
    <citation type="submission" date="2018-01" db="EMBL/GenBank/DDBJ databases">
        <authorList>
            <person name="Alioto T."/>
            <person name="Alioto T."/>
        </authorList>
    </citation>
    <scope>NUCLEOTIDE SEQUENCE [LARGE SCALE GENOMIC DNA]</scope>
</reference>
<feature type="compositionally biased region" description="Low complexity" evidence="7">
    <location>
        <begin position="461"/>
        <end position="475"/>
    </location>
</feature>
<protein>
    <submittedName>
        <fullName evidence="9">Blast:RNA exonuclease 1 homolog</fullName>
    </submittedName>
</protein>
<evidence type="ECO:0000256" key="2">
    <source>
        <dbReference type="ARBA" id="ARBA00006357"/>
    </source>
</evidence>
<dbReference type="InterPro" id="IPR013520">
    <property type="entry name" value="Ribonucl_H"/>
</dbReference>
<evidence type="ECO:0000256" key="6">
    <source>
        <dbReference type="ARBA" id="ARBA00023242"/>
    </source>
</evidence>
<feature type="compositionally biased region" description="Polar residues" evidence="7">
    <location>
        <begin position="405"/>
        <end position="416"/>
    </location>
</feature>
<feature type="region of interest" description="Disordered" evidence="7">
    <location>
        <begin position="596"/>
        <end position="619"/>
    </location>
</feature>
<dbReference type="InterPro" id="IPR034922">
    <property type="entry name" value="REX1-like_exo"/>
</dbReference>
<dbReference type="PANTHER" id="PTHR12801:SF115">
    <property type="entry name" value="FI18136P1-RELATED"/>
    <property type="match status" value="1"/>
</dbReference>
<dbReference type="InterPro" id="IPR012337">
    <property type="entry name" value="RNaseH-like_sf"/>
</dbReference>
<dbReference type="SMART" id="SM00479">
    <property type="entry name" value="EXOIII"/>
    <property type="match status" value="1"/>
</dbReference>
<feature type="compositionally biased region" description="Polar residues" evidence="7">
    <location>
        <begin position="256"/>
        <end position="269"/>
    </location>
</feature>
<dbReference type="CDD" id="cd06145">
    <property type="entry name" value="REX1_like"/>
    <property type="match status" value="1"/>
</dbReference>
<dbReference type="GO" id="GO:0004527">
    <property type="term" value="F:exonuclease activity"/>
    <property type="evidence" value="ECO:0007669"/>
    <property type="project" value="UniProtKB-KW"/>
</dbReference>
<dbReference type="GO" id="GO:0010629">
    <property type="term" value="P:negative regulation of gene expression"/>
    <property type="evidence" value="ECO:0007669"/>
    <property type="project" value="UniProtKB-ARBA"/>
</dbReference>
<accession>A0A3B0JSJ0</accession>
<sequence>MLLERSYRDPENMLPQTQVAIKRKPELEQELQPKQHKRFFDPRTTNNYNYRQLAKMYSNPNTQHNLVENRPPISVATTPPTTLPNTGIDGNNTNPTTTTTAAAYDKMQQQCNPNNNNNNNNNANSGHNNQSNCGNNNFNNGNSSGSGSKRCPGKYSNNNCNNGNMSAYNNSSNNSNNSNSKNASRKNRCNNNNNPHQKQRNFYGNSQKRIFGAAGDMDANLNGESQAQSWRNYSGHHLVNSSCIEDKFLGQHNPAHRNSTSSETTSEDICSSREQIHKPKGAHNNASNGGSNGSKTHSKRQQKGRNSAQQQEQNGQSKAAAGVAGAVGFSKAKQQASAGKWRQQQSQQQPSQQLQQQQQQQQQKRGNNKKQQQQGNTKWCNSNNSSNGANNNAAGRNNINININMSKPNGSNNRNVAKQLANSCGSSSFSSSSSALSSSAGSSPNSSPYANGNRKRASHYNNSNNKSNNNNNNNNMLLQGEMNVNFLVPPLRQREQLKMDDQEVIERLRPHLIDQHLLRVYGFPVESVVHEGAIEIFKCMPNMNMAAARLMSLTLEREREMHYRELAPPPVINYDDGLPTEESQAAAAAARKCFTVSTDSGNSSPSSLDSESGEWSGSECGESSSAGACRPEMKYYQYANSFHAHVDRSLSKPCARCKRHFLVDELTGEYLTREECVYHEGKYNRYYDGTYVGRWTCCNATDEAAEGCVQGELHVWTGSAVGVNGPYYDFVRTQPAPGGYHLGHTPSVYALDCEMSYTGRGLDVTKVSLVALNGQLVYEHFVRPDCDIIDYNTRYSGITEKDLRSGNVKSLAEVQRDLLQLISADTILIGHALDNDLRALRIVHHTLIDTSITFPHGSGFPFRRALRLLTKYHLHREIQCGDGTTGHSSFEDSRACMDLMLWRVRRELDPTWRWQG</sequence>
<feature type="region of interest" description="Disordered" evidence="7">
    <location>
        <begin position="162"/>
        <end position="201"/>
    </location>
</feature>
<dbReference type="AlphaFoldDB" id="A0A3B0JSJ0"/>
<dbReference type="Gene3D" id="3.30.420.10">
    <property type="entry name" value="Ribonuclease H-like superfamily/Ribonuclease H"/>
    <property type="match status" value="1"/>
</dbReference>
<keyword evidence="3" id="KW-0540">Nuclease</keyword>
<dbReference type="InterPro" id="IPR047021">
    <property type="entry name" value="REXO1/3/4-like"/>
</dbReference>
<feature type="compositionally biased region" description="Low complexity" evidence="7">
    <location>
        <begin position="422"/>
        <end position="448"/>
    </location>
</feature>
<keyword evidence="5 9" id="KW-0269">Exonuclease</keyword>
<feature type="compositionally biased region" description="Low complexity" evidence="7">
    <location>
        <begin position="91"/>
        <end position="103"/>
    </location>
</feature>
<gene>
    <name evidence="9" type="ORF">DGUA_6G011075</name>
</gene>
<name>A0A3B0JSJ0_DROGU</name>
<dbReference type="STRING" id="7266.A0A3B0JSJ0"/>
<comment type="similarity">
    <text evidence="2">Belongs to the REXO1/REXO3 family.</text>
</comment>
<dbReference type="SUPFAM" id="SSF53098">
    <property type="entry name" value="Ribonuclease H-like"/>
    <property type="match status" value="1"/>
</dbReference>
<dbReference type="Proteomes" id="UP000268350">
    <property type="component" value="Unassembled WGS sequence"/>
</dbReference>
<comment type="subcellular location">
    <subcellularLocation>
        <location evidence="1">Nucleus</location>
    </subcellularLocation>
</comment>
<keyword evidence="6" id="KW-0539">Nucleus</keyword>
<evidence type="ECO:0000256" key="3">
    <source>
        <dbReference type="ARBA" id="ARBA00022722"/>
    </source>
</evidence>
<feature type="compositionally biased region" description="Low complexity" evidence="7">
    <location>
        <begin position="112"/>
        <end position="148"/>
    </location>
</feature>
<dbReference type="GO" id="GO:0003676">
    <property type="term" value="F:nucleic acid binding"/>
    <property type="evidence" value="ECO:0007669"/>
    <property type="project" value="InterPro"/>
</dbReference>
<dbReference type="PANTHER" id="PTHR12801">
    <property type="entry name" value="RNA EXONUCLEASE REXO1 / RECO3 FAMILY MEMBER-RELATED"/>
    <property type="match status" value="1"/>
</dbReference>
<feature type="compositionally biased region" description="Low complexity" evidence="7">
    <location>
        <begin position="342"/>
        <end position="404"/>
    </location>
</feature>
<organism evidence="9 10">
    <name type="scientific">Drosophila guanche</name>
    <name type="common">Fruit fly</name>
    <dbReference type="NCBI Taxonomy" id="7266"/>
    <lineage>
        <taxon>Eukaryota</taxon>
        <taxon>Metazoa</taxon>
        <taxon>Ecdysozoa</taxon>
        <taxon>Arthropoda</taxon>
        <taxon>Hexapoda</taxon>
        <taxon>Insecta</taxon>
        <taxon>Pterygota</taxon>
        <taxon>Neoptera</taxon>
        <taxon>Endopterygota</taxon>
        <taxon>Diptera</taxon>
        <taxon>Brachycera</taxon>
        <taxon>Muscomorpha</taxon>
        <taxon>Ephydroidea</taxon>
        <taxon>Drosophilidae</taxon>
        <taxon>Drosophila</taxon>
        <taxon>Sophophora</taxon>
    </lineage>
</organism>
<evidence type="ECO:0000313" key="10">
    <source>
        <dbReference type="Proteomes" id="UP000268350"/>
    </source>
</evidence>
<dbReference type="GO" id="GO:0005634">
    <property type="term" value="C:nucleus"/>
    <property type="evidence" value="ECO:0007669"/>
    <property type="project" value="UniProtKB-SubCell"/>
</dbReference>
<dbReference type="EMBL" id="OUUW01000003">
    <property type="protein sequence ID" value="SPP78430.1"/>
    <property type="molecule type" value="Genomic_DNA"/>
</dbReference>
<dbReference type="OrthoDB" id="206335at2759"/>
<feature type="region of interest" description="Disordered" evidence="7">
    <location>
        <begin position="250"/>
        <end position="477"/>
    </location>
</feature>
<dbReference type="FunFam" id="3.30.420.10:FF:000031">
    <property type="entry name" value="RNA exonuclease 1"/>
    <property type="match status" value="1"/>
</dbReference>